<dbReference type="Proteomes" id="UP000233343">
    <property type="component" value="Unassembled WGS sequence"/>
</dbReference>
<accession>A0A2N0ZAY0</accession>
<organism evidence="1 2">
    <name type="scientific">Cytobacillus horneckiae</name>
    <dbReference type="NCBI Taxonomy" id="549687"/>
    <lineage>
        <taxon>Bacteria</taxon>
        <taxon>Bacillati</taxon>
        <taxon>Bacillota</taxon>
        <taxon>Bacilli</taxon>
        <taxon>Bacillales</taxon>
        <taxon>Bacillaceae</taxon>
        <taxon>Cytobacillus</taxon>
    </lineage>
</organism>
<dbReference type="EMBL" id="PISD01000061">
    <property type="protein sequence ID" value="PKG26663.1"/>
    <property type="molecule type" value="Genomic_DNA"/>
</dbReference>
<proteinExistence type="predicted"/>
<name>A0A2N0ZAY0_9BACI</name>
<dbReference type="AlphaFoldDB" id="A0A2N0ZAY0"/>
<keyword evidence="2" id="KW-1185">Reference proteome</keyword>
<gene>
    <name evidence="1" type="ORF">CWS20_22715</name>
</gene>
<protein>
    <submittedName>
        <fullName evidence="1">Uncharacterized protein</fullName>
    </submittedName>
</protein>
<evidence type="ECO:0000313" key="2">
    <source>
        <dbReference type="Proteomes" id="UP000233343"/>
    </source>
</evidence>
<evidence type="ECO:0000313" key="1">
    <source>
        <dbReference type="EMBL" id="PKG26663.1"/>
    </source>
</evidence>
<sequence length="65" mass="7411">MEKNQQIVIDYLINTGNDFLSDIVELEGTYESIPTIVSIAFEALTEKEKIEVIKESASYLLKNMK</sequence>
<comment type="caution">
    <text evidence="1">The sequence shown here is derived from an EMBL/GenBank/DDBJ whole genome shotgun (WGS) entry which is preliminary data.</text>
</comment>
<reference evidence="1 2" key="1">
    <citation type="journal article" date="2010" name="Int. J. Syst. Evol. Microbiol.">
        <title>Bacillus horneckiae sp. nov., isolated from a spacecraft-assembly clean room.</title>
        <authorList>
            <person name="Vaishampayan P."/>
            <person name="Probst A."/>
            <person name="Krishnamurthi S."/>
            <person name="Ghosh S."/>
            <person name="Osman S."/>
            <person name="McDowall A."/>
            <person name="Ruckmani A."/>
            <person name="Mayilraj S."/>
            <person name="Venkateswaran K."/>
        </authorList>
    </citation>
    <scope>NUCLEOTIDE SEQUENCE [LARGE SCALE GENOMIC DNA]</scope>
    <source>
        <strain evidence="2">1PO1SC</strain>
    </source>
</reference>